<accession>A0AAR5PAX8</accession>
<dbReference type="InterPro" id="IPR036682">
    <property type="entry name" value="OS_D_A10/PebIII_sf"/>
</dbReference>
<feature type="region of interest" description="Disordered" evidence="1">
    <location>
        <begin position="126"/>
        <end position="194"/>
    </location>
</feature>
<evidence type="ECO:0000256" key="1">
    <source>
        <dbReference type="SAM" id="MobiDB-lite"/>
    </source>
</evidence>
<evidence type="ECO:0000256" key="2">
    <source>
        <dbReference type="SAM" id="SignalP"/>
    </source>
</evidence>
<dbReference type="SUPFAM" id="SSF100910">
    <property type="entry name" value="Chemosensory protein Csp2"/>
    <property type="match status" value="1"/>
</dbReference>
<dbReference type="Gene3D" id="1.10.2080.10">
    <property type="entry name" value="Insect odorant-binding protein A10/Ejaculatory bulb-specific protein 3"/>
    <property type="match status" value="1"/>
</dbReference>
<reference evidence="4" key="1">
    <citation type="journal article" date="2013" name="Genome Biol.">
        <title>Draft genome of the mountain pine beetle, Dendroctonus ponderosae Hopkins, a major forest pest.</title>
        <authorList>
            <person name="Keeling C.I."/>
            <person name="Yuen M.M."/>
            <person name="Liao N.Y."/>
            <person name="Docking T.R."/>
            <person name="Chan S.K."/>
            <person name="Taylor G.A."/>
            <person name="Palmquist D.L."/>
            <person name="Jackman S.D."/>
            <person name="Nguyen A."/>
            <person name="Li M."/>
            <person name="Henderson H."/>
            <person name="Janes J.K."/>
            <person name="Zhao Y."/>
            <person name="Pandoh P."/>
            <person name="Moore R."/>
            <person name="Sperling F.A."/>
            <person name="Huber D.P."/>
            <person name="Birol I."/>
            <person name="Jones S.J."/>
            <person name="Bohlmann J."/>
        </authorList>
    </citation>
    <scope>NUCLEOTIDE SEQUENCE</scope>
</reference>
<dbReference type="InterPro" id="IPR005055">
    <property type="entry name" value="A10/PebIII"/>
</dbReference>
<dbReference type="EnsemblMetazoa" id="XM_019902670.1">
    <property type="protein sequence ID" value="XP_019758229.1"/>
    <property type="gene ID" value="LOC109536446"/>
</dbReference>
<feature type="compositionally biased region" description="Polar residues" evidence="1">
    <location>
        <begin position="153"/>
        <end position="172"/>
    </location>
</feature>
<dbReference type="Pfam" id="PF03392">
    <property type="entry name" value="OS-D"/>
    <property type="match status" value="1"/>
</dbReference>
<proteinExistence type="predicted"/>
<name>A0AAR5PAX8_DENPD</name>
<feature type="chain" id="PRO_5043680980" evidence="2">
    <location>
        <begin position="19"/>
        <end position="266"/>
    </location>
</feature>
<feature type="signal peptide" evidence="2">
    <location>
        <begin position="1"/>
        <end position="18"/>
    </location>
</feature>
<keyword evidence="2" id="KW-0732">Signal</keyword>
<dbReference type="Proteomes" id="UP000019118">
    <property type="component" value="Unassembled WGS sequence"/>
</dbReference>
<keyword evidence="4" id="KW-1185">Reference proteome</keyword>
<organism evidence="3 4">
    <name type="scientific">Dendroctonus ponderosae</name>
    <name type="common">Mountain pine beetle</name>
    <dbReference type="NCBI Taxonomy" id="77166"/>
    <lineage>
        <taxon>Eukaryota</taxon>
        <taxon>Metazoa</taxon>
        <taxon>Ecdysozoa</taxon>
        <taxon>Arthropoda</taxon>
        <taxon>Hexapoda</taxon>
        <taxon>Insecta</taxon>
        <taxon>Pterygota</taxon>
        <taxon>Neoptera</taxon>
        <taxon>Endopterygota</taxon>
        <taxon>Coleoptera</taxon>
        <taxon>Polyphaga</taxon>
        <taxon>Cucujiformia</taxon>
        <taxon>Curculionidae</taxon>
        <taxon>Scolytinae</taxon>
        <taxon>Dendroctonus</taxon>
    </lineage>
</organism>
<dbReference type="KEGG" id="dpa:109536446"/>
<feature type="compositionally biased region" description="Polar residues" evidence="1">
    <location>
        <begin position="183"/>
        <end position="192"/>
    </location>
</feature>
<dbReference type="CTD" id="115877657"/>
<feature type="compositionally biased region" description="Low complexity" evidence="1">
    <location>
        <begin position="173"/>
        <end position="182"/>
    </location>
</feature>
<reference evidence="3" key="2">
    <citation type="submission" date="2024-08" db="UniProtKB">
        <authorList>
            <consortium name="EnsemblMetazoa"/>
        </authorList>
    </citation>
    <scope>IDENTIFICATION</scope>
</reference>
<protein>
    <submittedName>
        <fullName evidence="3">Uncharacterized protein</fullName>
    </submittedName>
</protein>
<dbReference type="GeneID" id="109536446"/>
<sequence length="266" mass="29314">MLLIVSVLIGMALDLTGAKPAAKYYASKYDHIDVGAILNNRRMVNYYSACLLSQGACPPEGVELKRILPEALQTNCARCSEKQATIALMAIKRLKKEYPKIWSELSEKWDPSDSFVKRFETTFESLHGPGRPFESTTSAGNKLDSPEADGNTIDANITQTSPEGSDRPNQPDTTTTHQIITTNPSFSTSTKRPSPIPGLVPFNTFFTNPPIPIRPIVNLNLGGNIGATVKAIKQVEKMVADIALEKIGIIRSILRPWRRAKKTRYA</sequence>
<evidence type="ECO:0000313" key="3">
    <source>
        <dbReference type="EnsemblMetazoa" id="XP_019758229.1"/>
    </source>
</evidence>
<dbReference type="PANTHER" id="PTHR11257:SF9">
    <property type="entry name" value="CHEMOSENSORY PROTEIN 13"/>
    <property type="match status" value="1"/>
</dbReference>
<dbReference type="PANTHER" id="PTHR11257">
    <property type="entry name" value="CHEMOSENSORY PROTEIN-RELATED"/>
    <property type="match status" value="1"/>
</dbReference>
<evidence type="ECO:0000313" key="4">
    <source>
        <dbReference type="Proteomes" id="UP000019118"/>
    </source>
</evidence>
<dbReference type="AlphaFoldDB" id="A0AAR5PAX8"/>